<comment type="cofactor">
    <cofactor evidence="4">
        <name>Zn(2+)</name>
        <dbReference type="ChEBI" id="CHEBI:29105"/>
    </cofactor>
    <text evidence="4">Binds 1 zinc ion per subunit.</text>
</comment>
<proteinExistence type="inferred from homology"/>
<dbReference type="AlphaFoldDB" id="A0A7W0C9R6"/>
<feature type="domain" description="Amidohydrolase-related" evidence="5">
    <location>
        <begin position="60"/>
        <end position="410"/>
    </location>
</feature>
<comment type="caution">
    <text evidence="4">Lacks conserved residue(s) required for the propagation of feature annotation.</text>
</comment>
<feature type="binding site" evidence="4">
    <location>
        <position position="219"/>
    </location>
    <ligand>
        <name>Zn(2+)</name>
        <dbReference type="ChEBI" id="CHEBI:29105"/>
    </ligand>
</feature>
<feature type="binding site" evidence="4">
    <location>
        <position position="307"/>
    </location>
    <ligand>
        <name>Zn(2+)</name>
        <dbReference type="ChEBI" id="CHEBI:29105"/>
    </ligand>
</feature>
<dbReference type="InterPro" id="IPR011059">
    <property type="entry name" value="Metal-dep_hydrolase_composite"/>
</dbReference>
<dbReference type="Gene3D" id="3.20.20.140">
    <property type="entry name" value="Metal-dependent hydrolases"/>
    <property type="match status" value="1"/>
</dbReference>
<dbReference type="RefSeq" id="WP_181551359.1">
    <property type="nucleotide sequence ID" value="NZ_JACDUS010000005.1"/>
</dbReference>
<dbReference type="InterPro" id="IPR006680">
    <property type="entry name" value="Amidohydro-rel"/>
</dbReference>
<reference evidence="6 7" key="1">
    <citation type="submission" date="2020-07" db="EMBL/GenBank/DDBJ databases">
        <title>Genomic Encyclopedia of Type Strains, Phase IV (KMG-IV): sequencing the most valuable type-strain genomes for metagenomic binning, comparative biology and taxonomic classification.</title>
        <authorList>
            <person name="Goeker M."/>
        </authorList>
    </citation>
    <scope>NUCLEOTIDE SEQUENCE [LARGE SCALE GENOMIC DNA]</scope>
    <source>
        <strain evidence="6 7">DSM 17721</strain>
    </source>
</reference>
<feature type="binding site" evidence="4">
    <location>
        <position position="71"/>
    </location>
    <ligand>
        <name>Zn(2+)</name>
        <dbReference type="ChEBI" id="CHEBI:29105"/>
    </ligand>
</feature>
<dbReference type="GO" id="GO:0046872">
    <property type="term" value="F:metal ion binding"/>
    <property type="evidence" value="ECO:0007669"/>
    <property type="project" value="UniProtKB-KW"/>
</dbReference>
<dbReference type="HAMAP" id="MF_01281">
    <property type="entry name" value="MTA_SAH_deamin"/>
    <property type="match status" value="1"/>
</dbReference>
<protein>
    <recommendedName>
        <fullName evidence="4">5-methylthioadenosine/S-adenosylhomocysteine deaminase</fullName>
        <shortName evidence="4">MTA/SAH deaminase</shortName>
        <ecNumber evidence="4">3.5.4.28</ecNumber>
        <ecNumber evidence="4">3.5.4.31</ecNumber>
    </recommendedName>
</protein>
<dbReference type="InterPro" id="IPR032466">
    <property type="entry name" value="Metal_Hydrolase"/>
</dbReference>
<evidence type="ECO:0000313" key="6">
    <source>
        <dbReference type="EMBL" id="MBA2881697.1"/>
    </source>
</evidence>
<dbReference type="EMBL" id="JACDUS010000005">
    <property type="protein sequence ID" value="MBA2881697.1"/>
    <property type="molecule type" value="Genomic_DNA"/>
</dbReference>
<dbReference type="GO" id="GO:0090614">
    <property type="term" value="F:5'-methylthioadenosine deaminase activity"/>
    <property type="evidence" value="ECO:0007669"/>
    <property type="project" value="UniProtKB-UniRule"/>
</dbReference>
<dbReference type="SUPFAM" id="SSF51338">
    <property type="entry name" value="Composite domain of metallo-dependent hydrolases"/>
    <property type="match status" value="1"/>
</dbReference>
<keyword evidence="7" id="KW-1185">Reference proteome</keyword>
<accession>A0A7W0C9R6</accession>
<feature type="binding site" evidence="4">
    <location>
        <position position="69"/>
    </location>
    <ligand>
        <name>Zn(2+)</name>
        <dbReference type="ChEBI" id="CHEBI:29105"/>
    </ligand>
</feature>
<dbReference type="EC" id="3.5.4.31" evidence="4"/>
<evidence type="ECO:0000256" key="4">
    <source>
        <dbReference type="HAMAP-Rule" id="MF_01281"/>
    </source>
</evidence>
<organism evidence="6 7">
    <name type="scientific">Desulfosalsimonas propionicica</name>
    <dbReference type="NCBI Taxonomy" id="332175"/>
    <lineage>
        <taxon>Bacteria</taxon>
        <taxon>Pseudomonadati</taxon>
        <taxon>Thermodesulfobacteriota</taxon>
        <taxon>Desulfobacteria</taxon>
        <taxon>Desulfobacterales</taxon>
        <taxon>Desulfosalsimonadaceae</taxon>
        <taxon>Desulfosalsimonas</taxon>
    </lineage>
</organism>
<dbReference type="InterPro" id="IPR023512">
    <property type="entry name" value="Deaminase_MtaD/DadD"/>
</dbReference>
<gene>
    <name evidence="4" type="primary">mtaD</name>
    <name evidence="6" type="ORF">HNR65_002028</name>
</gene>
<dbReference type="SUPFAM" id="SSF51556">
    <property type="entry name" value="Metallo-dependent hydrolases"/>
    <property type="match status" value="1"/>
</dbReference>
<dbReference type="Gene3D" id="2.30.40.10">
    <property type="entry name" value="Urease, subunit C, domain 1"/>
    <property type="match status" value="1"/>
</dbReference>
<dbReference type="FunFam" id="3.20.20.140:FF:000014">
    <property type="entry name" value="5-methylthioadenosine/S-adenosylhomocysteine deaminase"/>
    <property type="match status" value="1"/>
</dbReference>
<dbReference type="EC" id="3.5.4.28" evidence="4"/>
<feature type="binding site" evidence="4">
    <location>
        <position position="307"/>
    </location>
    <ligand>
        <name>substrate</name>
    </ligand>
</feature>
<dbReference type="Proteomes" id="UP000525298">
    <property type="component" value="Unassembled WGS sequence"/>
</dbReference>
<keyword evidence="1 4" id="KW-0479">Metal-binding</keyword>
<comment type="caution">
    <text evidence="6">The sequence shown here is derived from an EMBL/GenBank/DDBJ whole genome shotgun (WGS) entry which is preliminary data.</text>
</comment>
<evidence type="ECO:0000256" key="2">
    <source>
        <dbReference type="ARBA" id="ARBA00022801"/>
    </source>
</evidence>
<evidence type="ECO:0000259" key="5">
    <source>
        <dbReference type="Pfam" id="PF01979"/>
    </source>
</evidence>
<comment type="function">
    <text evidence="4">Catalyzes the deamination of 5-methylthioadenosine and S-adenosyl-L-homocysteine into 5-methylthioinosine and S-inosyl-L-homocysteine, respectively. Is also able to deaminate adenosine.</text>
</comment>
<dbReference type="PANTHER" id="PTHR43794">
    <property type="entry name" value="AMINOHYDROLASE SSNA-RELATED"/>
    <property type="match status" value="1"/>
</dbReference>
<evidence type="ECO:0000256" key="1">
    <source>
        <dbReference type="ARBA" id="ARBA00022723"/>
    </source>
</evidence>
<feature type="binding site" evidence="4">
    <location>
        <position position="98"/>
    </location>
    <ligand>
        <name>substrate</name>
    </ligand>
</feature>
<sequence>MGQAADILIRNAVVVTVNPDFEIIENGAVAIKDGRIDFVGSDGAGNPAGARQVIDACGGIVMPGLVNTHTHLPMSLFRGLADDLVLDKWLTSHIFPAEAAHIHPDTVQAATLLSCAEMLLSGTTACCDGYFYENFVAEAVAKAGIRAVLGQGVIDFPAPDCPEPEKNIDTAQAFVNQWKGKNARISPSIFCHSPYTCSVRTLQRAKQAADKAGVLFQIHVAETRNEGENTGIGQLRSVAAYLADLGVLGPNTLASHCVWLSPEDIAIFQDTGTKVSHNPESNMKLASGIAPVPAMLAAGICAGLGTDGCASNNNLDMFEIMEYAAKLHKVSAMDPIVMDAETVVRMATIQGAESLGLGHLIGSVEPGKAADLIVIDTRQPHLCPLYHPESHLVYAVRGADVSHVLVDGQLLVERGRLVDMDVTAVMAEVSRIGQKVAKTDKHHQ</sequence>
<dbReference type="PANTHER" id="PTHR43794:SF11">
    <property type="entry name" value="AMIDOHYDROLASE-RELATED DOMAIN-CONTAINING PROTEIN"/>
    <property type="match status" value="1"/>
</dbReference>
<comment type="similarity">
    <text evidence="4">Belongs to the metallo-dependent hydrolases superfamily. MTA/SAH deaminase family.</text>
</comment>
<dbReference type="InterPro" id="IPR050287">
    <property type="entry name" value="MTA/SAH_deaminase"/>
</dbReference>
<name>A0A7W0C9R6_9BACT</name>
<comment type="catalytic activity">
    <reaction evidence="4">
        <text>S-adenosyl-L-homocysteine + H2O + H(+) = S-inosyl-L-homocysteine + NH4(+)</text>
        <dbReference type="Rhea" id="RHEA:20716"/>
        <dbReference type="ChEBI" id="CHEBI:15377"/>
        <dbReference type="ChEBI" id="CHEBI:15378"/>
        <dbReference type="ChEBI" id="CHEBI:28938"/>
        <dbReference type="ChEBI" id="CHEBI:57856"/>
        <dbReference type="ChEBI" id="CHEBI:57985"/>
        <dbReference type="EC" id="3.5.4.28"/>
    </reaction>
</comment>
<feature type="binding site" evidence="4">
    <location>
        <position position="222"/>
    </location>
    <ligand>
        <name>substrate</name>
    </ligand>
</feature>
<keyword evidence="3 4" id="KW-0862">Zinc</keyword>
<evidence type="ECO:0000313" key="7">
    <source>
        <dbReference type="Proteomes" id="UP000525298"/>
    </source>
</evidence>
<keyword evidence="2 4" id="KW-0378">Hydrolase</keyword>
<dbReference type="GO" id="GO:0050270">
    <property type="term" value="F:S-adenosylhomocysteine deaminase activity"/>
    <property type="evidence" value="ECO:0007669"/>
    <property type="project" value="UniProtKB-UniRule"/>
</dbReference>
<dbReference type="CDD" id="cd01298">
    <property type="entry name" value="ATZ_TRZ_like"/>
    <property type="match status" value="1"/>
</dbReference>
<dbReference type="Pfam" id="PF01979">
    <property type="entry name" value="Amidohydro_1"/>
    <property type="match status" value="1"/>
</dbReference>
<evidence type="ECO:0000256" key="3">
    <source>
        <dbReference type="ARBA" id="ARBA00022833"/>
    </source>
</evidence>
<feature type="binding site" evidence="4">
    <location>
        <position position="192"/>
    </location>
    <ligand>
        <name>substrate</name>
    </ligand>
</feature>
<comment type="catalytic activity">
    <reaction evidence="4">
        <text>S-methyl-5'-thioadenosine + H2O + H(+) = S-methyl-5'-thioinosine + NH4(+)</text>
        <dbReference type="Rhea" id="RHEA:25025"/>
        <dbReference type="ChEBI" id="CHEBI:15377"/>
        <dbReference type="ChEBI" id="CHEBI:15378"/>
        <dbReference type="ChEBI" id="CHEBI:17509"/>
        <dbReference type="ChEBI" id="CHEBI:28938"/>
        <dbReference type="ChEBI" id="CHEBI:48595"/>
        <dbReference type="EC" id="3.5.4.31"/>
    </reaction>
</comment>